<dbReference type="SUPFAM" id="SSF57850">
    <property type="entry name" value="RING/U-box"/>
    <property type="match status" value="1"/>
</dbReference>
<evidence type="ECO:0000313" key="7">
    <source>
        <dbReference type="Proteomes" id="UP000515121"/>
    </source>
</evidence>
<dbReference type="SMART" id="SM00184">
    <property type="entry name" value="RING"/>
    <property type="match status" value="1"/>
</dbReference>
<dbReference type="SMART" id="SM00744">
    <property type="entry name" value="RINGv"/>
    <property type="match status" value="1"/>
</dbReference>
<organism evidence="7 8">
    <name type="scientific">Durio zibethinus</name>
    <name type="common">Durian</name>
    <dbReference type="NCBI Taxonomy" id="66656"/>
    <lineage>
        <taxon>Eukaryota</taxon>
        <taxon>Viridiplantae</taxon>
        <taxon>Streptophyta</taxon>
        <taxon>Embryophyta</taxon>
        <taxon>Tracheophyta</taxon>
        <taxon>Spermatophyta</taxon>
        <taxon>Magnoliopsida</taxon>
        <taxon>eudicotyledons</taxon>
        <taxon>Gunneridae</taxon>
        <taxon>Pentapetalae</taxon>
        <taxon>rosids</taxon>
        <taxon>malvids</taxon>
        <taxon>Malvales</taxon>
        <taxon>Malvaceae</taxon>
        <taxon>Helicteroideae</taxon>
        <taxon>Durio</taxon>
    </lineage>
</organism>
<dbReference type="PANTHER" id="PTHR45969">
    <property type="entry name" value="RING ZINC FINGER PROTEIN-RELATED"/>
    <property type="match status" value="1"/>
</dbReference>
<keyword evidence="7" id="KW-1185">Reference proteome</keyword>
<evidence type="ECO:0000256" key="1">
    <source>
        <dbReference type="ARBA" id="ARBA00022723"/>
    </source>
</evidence>
<feature type="signal peptide" evidence="5">
    <location>
        <begin position="1"/>
        <end position="17"/>
    </location>
</feature>
<name>A0A6P5X988_DURZI</name>
<dbReference type="InterPro" id="IPR013083">
    <property type="entry name" value="Znf_RING/FYVE/PHD"/>
</dbReference>
<dbReference type="GO" id="GO:0016567">
    <property type="term" value="P:protein ubiquitination"/>
    <property type="evidence" value="ECO:0007669"/>
    <property type="project" value="TreeGrafter"/>
</dbReference>
<keyword evidence="3" id="KW-0862">Zinc</keyword>
<dbReference type="GeneID" id="111281484"/>
<feature type="domain" description="RING-type" evidence="6">
    <location>
        <begin position="71"/>
        <end position="114"/>
    </location>
</feature>
<sequence>MLYYILLIVNHLKLAWNFLLNNSLFPNIYDKQDDHQPGRADQQLGIVRYKSKLQQKQCYFDDADGEEEEGCAVCLRKIEEDDEMRELKCNHLFHKVCLDRWLGYSHSITCPICRTFLTPPKPIVGTAEVLTFNYYTFTSNHRQNWWLR</sequence>
<keyword evidence="5" id="KW-0732">Signal</keyword>
<dbReference type="KEGG" id="dzi:111281484"/>
<proteinExistence type="predicted"/>
<dbReference type="OrthoDB" id="9984778at2759"/>
<reference evidence="8" key="1">
    <citation type="submission" date="2025-08" db="UniProtKB">
        <authorList>
            <consortium name="RefSeq"/>
        </authorList>
    </citation>
    <scope>IDENTIFICATION</scope>
    <source>
        <tissue evidence="8">Fruit stalk</tissue>
    </source>
</reference>
<protein>
    <submittedName>
        <fullName evidence="8">E3 ubiquitin-protein ligase RHA2A-like</fullName>
    </submittedName>
</protein>
<gene>
    <name evidence="8" type="primary">LOC111281484</name>
</gene>
<dbReference type="GO" id="GO:0061630">
    <property type="term" value="F:ubiquitin protein ligase activity"/>
    <property type="evidence" value="ECO:0007669"/>
    <property type="project" value="TreeGrafter"/>
</dbReference>
<dbReference type="Gene3D" id="3.30.40.10">
    <property type="entry name" value="Zinc/RING finger domain, C3HC4 (zinc finger)"/>
    <property type="match status" value="1"/>
</dbReference>
<dbReference type="Pfam" id="PF13639">
    <property type="entry name" value="zf-RING_2"/>
    <property type="match status" value="1"/>
</dbReference>
<dbReference type="InterPro" id="IPR001841">
    <property type="entry name" value="Znf_RING"/>
</dbReference>
<dbReference type="PANTHER" id="PTHR45969:SF87">
    <property type="entry name" value="RING-H2 ZINC FINGER PROTEIN RHA1A-LIKE"/>
    <property type="match status" value="1"/>
</dbReference>
<dbReference type="PROSITE" id="PS50089">
    <property type="entry name" value="ZF_RING_2"/>
    <property type="match status" value="1"/>
</dbReference>
<dbReference type="AlphaFoldDB" id="A0A6P5X988"/>
<evidence type="ECO:0000256" key="3">
    <source>
        <dbReference type="ARBA" id="ARBA00022833"/>
    </source>
</evidence>
<keyword evidence="1" id="KW-0479">Metal-binding</keyword>
<evidence type="ECO:0000256" key="5">
    <source>
        <dbReference type="SAM" id="SignalP"/>
    </source>
</evidence>
<feature type="chain" id="PRO_5027657387" evidence="5">
    <location>
        <begin position="18"/>
        <end position="148"/>
    </location>
</feature>
<keyword evidence="2 4" id="KW-0863">Zinc-finger</keyword>
<dbReference type="InterPro" id="IPR011016">
    <property type="entry name" value="Znf_RING-CH"/>
</dbReference>
<dbReference type="RefSeq" id="XP_022724975.1">
    <property type="nucleotide sequence ID" value="XM_022869240.1"/>
</dbReference>
<dbReference type="Proteomes" id="UP000515121">
    <property type="component" value="Unplaced"/>
</dbReference>
<evidence type="ECO:0000256" key="4">
    <source>
        <dbReference type="PROSITE-ProRule" id="PRU00175"/>
    </source>
</evidence>
<evidence type="ECO:0000259" key="6">
    <source>
        <dbReference type="PROSITE" id="PS50089"/>
    </source>
</evidence>
<dbReference type="GO" id="GO:0008270">
    <property type="term" value="F:zinc ion binding"/>
    <property type="evidence" value="ECO:0007669"/>
    <property type="project" value="UniProtKB-KW"/>
</dbReference>
<evidence type="ECO:0000256" key="2">
    <source>
        <dbReference type="ARBA" id="ARBA00022771"/>
    </source>
</evidence>
<evidence type="ECO:0000313" key="8">
    <source>
        <dbReference type="RefSeq" id="XP_022724975.1"/>
    </source>
</evidence>
<accession>A0A6P5X988</accession>